<feature type="compositionally biased region" description="Low complexity" evidence="1">
    <location>
        <begin position="628"/>
        <end position="640"/>
    </location>
</feature>
<dbReference type="RefSeq" id="XP_009015718.1">
    <property type="nucleotide sequence ID" value="XM_009017470.1"/>
</dbReference>
<dbReference type="CTD" id="20198776"/>
<organism evidence="3 4">
    <name type="scientific">Helobdella robusta</name>
    <name type="common">Californian leech</name>
    <dbReference type="NCBI Taxonomy" id="6412"/>
    <lineage>
        <taxon>Eukaryota</taxon>
        <taxon>Metazoa</taxon>
        <taxon>Spiralia</taxon>
        <taxon>Lophotrochozoa</taxon>
        <taxon>Annelida</taxon>
        <taxon>Clitellata</taxon>
        <taxon>Hirudinea</taxon>
        <taxon>Rhynchobdellida</taxon>
        <taxon>Glossiphoniidae</taxon>
        <taxon>Helobdella</taxon>
    </lineage>
</organism>
<feature type="compositionally biased region" description="Basic and acidic residues" evidence="1">
    <location>
        <begin position="328"/>
        <end position="351"/>
    </location>
</feature>
<feature type="compositionally biased region" description="Basic residues" evidence="1">
    <location>
        <begin position="192"/>
        <end position="201"/>
    </location>
</feature>
<evidence type="ECO:0000313" key="3">
    <source>
        <dbReference type="EnsemblMetazoa" id="HelroP160516"/>
    </source>
</evidence>
<name>T1EQC6_HELRO</name>
<feature type="compositionally biased region" description="Polar residues" evidence="1">
    <location>
        <begin position="60"/>
        <end position="85"/>
    </location>
</feature>
<accession>T1EQC6</accession>
<dbReference type="AlphaFoldDB" id="T1EQC6"/>
<feature type="compositionally biased region" description="Polar residues" evidence="1">
    <location>
        <begin position="261"/>
        <end position="270"/>
    </location>
</feature>
<feature type="region of interest" description="Disordered" evidence="1">
    <location>
        <begin position="55"/>
        <end position="85"/>
    </location>
</feature>
<reference evidence="3" key="3">
    <citation type="submission" date="2015-06" db="UniProtKB">
        <authorList>
            <consortium name="EnsemblMetazoa"/>
        </authorList>
    </citation>
    <scope>IDENTIFICATION</scope>
</reference>
<dbReference type="GeneID" id="20198776"/>
<protein>
    <submittedName>
        <fullName evidence="2 3">Uncharacterized protein</fullName>
    </submittedName>
</protein>
<feature type="region of interest" description="Disordered" evidence="1">
    <location>
        <begin position="624"/>
        <end position="684"/>
    </location>
</feature>
<feature type="compositionally biased region" description="Polar residues" evidence="1">
    <location>
        <begin position="179"/>
        <end position="191"/>
    </location>
</feature>
<evidence type="ECO:0000256" key="1">
    <source>
        <dbReference type="SAM" id="MobiDB-lite"/>
    </source>
</evidence>
<dbReference type="InParanoid" id="T1EQC6"/>
<feature type="compositionally biased region" description="Basic and acidic residues" evidence="1">
    <location>
        <begin position="443"/>
        <end position="460"/>
    </location>
</feature>
<feature type="compositionally biased region" description="Low complexity" evidence="1">
    <location>
        <begin position="359"/>
        <end position="368"/>
    </location>
</feature>
<evidence type="ECO:0000313" key="2">
    <source>
        <dbReference type="EMBL" id="ESO06350.1"/>
    </source>
</evidence>
<feature type="region of interest" description="Disordered" evidence="1">
    <location>
        <begin position="439"/>
        <end position="460"/>
    </location>
</feature>
<dbReference type="Proteomes" id="UP000015101">
    <property type="component" value="Unassembled WGS sequence"/>
</dbReference>
<feature type="compositionally biased region" description="Acidic residues" evidence="1">
    <location>
        <begin position="271"/>
        <end position="281"/>
    </location>
</feature>
<feature type="region of interest" description="Disordered" evidence="1">
    <location>
        <begin position="165"/>
        <end position="207"/>
    </location>
</feature>
<reference evidence="4" key="1">
    <citation type="submission" date="2012-12" db="EMBL/GenBank/DDBJ databases">
        <authorList>
            <person name="Hellsten U."/>
            <person name="Grimwood J."/>
            <person name="Chapman J.A."/>
            <person name="Shapiro H."/>
            <person name="Aerts A."/>
            <person name="Otillar R.P."/>
            <person name="Terry A.Y."/>
            <person name="Boore J.L."/>
            <person name="Simakov O."/>
            <person name="Marletaz F."/>
            <person name="Cho S.-J."/>
            <person name="Edsinger-Gonzales E."/>
            <person name="Havlak P."/>
            <person name="Kuo D.-H."/>
            <person name="Larsson T."/>
            <person name="Lv J."/>
            <person name="Arendt D."/>
            <person name="Savage R."/>
            <person name="Osoegawa K."/>
            <person name="de Jong P."/>
            <person name="Lindberg D.R."/>
            <person name="Seaver E.C."/>
            <person name="Weisblat D.A."/>
            <person name="Putnam N.H."/>
            <person name="Grigoriev I.V."/>
            <person name="Rokhsar D.S."/>
        </authorList>
    </citation>
    <scope>NUCLEOTIDE SEQUENCE</scope>
</reference>
<dbReference type="EnsemblMetazoa" id="HelroT160516">
    <property type="protein sequence ID" value="HelroP160516"/>
    <property type="gene ID" value="HelroG160516"/>
</dbReference>
<feature type="region of interest" description="Disordered" evidence="1">
    <location>
        <begin position="237"/>
        <end position="300"/>
    </location>
</feature>
<evidence type="ECO:0000313" key="4">
    <source>
        <dbReference type="Proteomes" id="UP000015101"/>
    </source>
</evidence>
<proteinExistence type="predicted"/>
<feature type="compositionally biased region" description="Basic and acidic residues" evidence="1">
    <location>
        <begin position="665"/>
        <end position="684"/>
    </location>
</feature>
<feature type="region of interest" description="Disordered" evidence="1">
    <location>
        <begin position="314"/>
        <end position="373"/>
    </location>
</feature>
<sequence length="684" mass="75795">MQAMETLVITKRTAMMNMMKEEGVMMRDMSEQCNGLLERQDDHVYGETRTQREAAALKKQSCSSNETSRPSSRTQSIDSRYHRNSTCSANSNLISSLIDKAAAAVVNGGSCGGGGGSNGSNSSKMRRKKILVPAVFDIPGIQISRIETIDLDDASDKSGQRTLELVVGGRSNKNKKDSTASISSVGSTTANHYHHNGRHYHQQNGSSSFSRKYIIVKSSDASSDYSRFSDYSLVEAMSRSRSSRSSRDSSNFSGSQKLYDMSSSPYNSQLDIDDNDEDDNENNEKNKKSHGRDYSLLTPSIPRKGSVVTFDVSDSNVRRHSSPVPSLRRKDLTEAGSRKLEEDEAAARQDNQRNQITEMSSMSTPPSTNQRYVTTSSHKPHLLTAARHKSSSQSQTRKRSCDQSLPTIFITPIATSGSTVSHEAAPTAEHLPMTSLRVSDSSLHSEQKISNTPEKEENNKKLEFETDVTNLNNSFNVHHHTVSNEDLCCEVTRDTGSTPTAPAPSISSPSSTKCSFGRKYGVWSPETDSHSCCFSMQHQQQPPTTFQQHRKPQQHCYRKSSLNLQFGQHETKPRTSQSIKKPARISYHSDIFPHLENVETSYTPTNFTAGADSGKMINIAQLKEKTSPRYSASSRSQSSKSLHRGLRKESAHVGRNFSVKQKNNNHNDDKKNDDAESKIGKHEG</sequence>
<gene>
    <name evidence="3" type="primary">20198776</name>
    <name evidence="2" type="ORF">HELRODRAFT_160516</name>
</gene>
<dbReference type="KEGG" id="hro:HELRODRAFT_160516"/>
<reference evidence="2 4" key="2">
    <citation type="journal article" date="2013" name="Nature">
        <title>Insights into bilaterian evolution from three spiralian genomes.</title>
        <authorList>
            <person name="Simakov O."/>
            <person name="Marletaz F."/>
            <person name="Cho S.J."/>
            <person name="Edsinger-Gonzales E."/>
            <person name="Havlak P."/>
            <person name="Hellsten U."/>
            <person name="Kuo D.H."/>
            <person name="Larsson T."/>
            <person name="Lv J."/>
            <person name="Arendt D."/>
            <person name="Savage R."/>
            <person name="Osoegawa K."/>
            <person name="de Jong P."/>
            <person name="Grimwood J."/>
            <person name="Chapman J.A."/>
            <person name="Shapiro H."/>
            <person name="Aerts A."/>
            <person name="Otillar R.P."/>
            <person name="Terry A.Y."/>
            <person name="Boore J.L."/>
            <person name="Grigoriev I.V."/>
            <person name="Lindberg D.R."/>
            <person name="Seaver E.C."/>
            <person name="Weisblat D.A."/>
            <person name="Putnam N.H."/>
            <person name="Rokhsar D.S."/>
        </authorList>
    </citation>
    <scope>NUCLEOTIDE SEQUENCE</scope>
</reference>
<keyword evidence="4" id="KW-1185">Reference proteome</keyword>
<dbReference type="EMBL" id="AMQM01000612">
    <property type="status" value="NOT_ANNOTATED_CDS"/>
    <property type="molecule type" value="Genomic_DNA"/>
</dbReference>
<dbReference type="HOGENOM" id="CLU_402415_0_0_1"/>
<dbReference type="EMBL" id="KB096324">
    <property type="protein sequence ID" value="ESO06350.1"/>
    <property type="molecule type" value="Genomic_DNA"/>
</dbReference>